<proteinExistence type="predicted"/>
<protein>
    <recommendedName>
        <fullName evidence="3">Anti-sigma factor</fullName>
    </recommendedName>
</protein>
<dbReference type="AlphaFoldDB" id="A0A6L5QI05"/>
<accession>A0A6L5QI05</accession>
<evidence type="ECO:0008006" key="3">
    <source>
        <dbReference type="Google" id="ProtNLM"/>
    </source>
</evidence>
<reference evidence="1 2" key="1">
    <citation type="submission" date="2019-11" db="EMBL/GenBank/DDBJ databases">
        <title>Novel species isolated from a subtropical stream in China.</title>
        <authorList>
            <person name="Lu H."/>
        </authorList>
    </citation>
    <scope>NUCLEOTIDE SEQUENCE [LARGE SCALE GENOMIC DNA]</scope>
    <source>
        <strain evidence="1 2">FT25W</strain>
    </source>
</reference>
<dbReference type="EMBL" id="WKJM01000012">
    <property type="protein sequence ID" value="MRX09349.1"/>
    <property type="molecule type" value="Genomic_DNA"/>
</dbReference>
<dbReference type="Proteomes" id="UP000481037">
    <property type="component" value="Unassembled WGS sequence"/>
</dbReference>
<gene>
    <name evidence="1" type="ORF">GJ697_16025</name>
</gene>
<comment type="caution">
    <text evidence="1">The sequence shown here is derived from an EMBL/GenBank/DDBJ whole genome shotgun (WGS) entry which is preliminary data.</text>
</comment>
<dbReference type="RefSeq" id="WP_154365321.1">
    <property type="nucleotide sequence ID" value="NZ_WKJM01000012.1"/>
</dbReference>
<keyword evidence="2" id="KW-1185">Reference proteome</keyword>
<sequence>MDEQQRLLERLPDYLNGHVDGEDARRIAELLESDAAWQAQAALLGDVRAAVGAQMAAMDSDTGLDELRRRIAAAPAATPAKPTPATPWWRKLFDLRLMPQFAPAIMATLVAVCAVQGWMLGNAPDTGVAWRDASLSVAAPAANLRVLFAAEASLAQVEAALFQAHARIVTGPQSDHSYLLQADDANAALAQLRGSAAVLDASVIPAAPPR</sequence>
<evidence type="ECO:0000313" key="2">
    <source>
        <dbReference type="Proteomes" id="UP000481037"/>
    </source>
</evidence>
<name>A0A6L5QI05_9BURK</name>
<organism evidence="1 2">
    <name type="scientific">Duganella alba</name>
    <dbReference type="NCBI Taxonomy" id="2666081"/>
    <lineage>
        <taxon>Bacteria</taxon>
        <taxon>Pseudomonadati</taxon>
        <taxon>Pseudomonadota</taxon>
        <taxon>Betaproteobacteria</taxon>
        <taxon>Burkholderiales</taxon>
        <taxon>Oxalobacteraceae</taxon>
        <taxon>Telluria group</taxon>
        <taxon>Duganella</taxon>
    </lineage>
</organism>
<evidence type="ECO:0000313" key="1">
    <source>
        <dbReference type="EMBL" id="MRX09349.1"/>
    </source>
</evidence>